<keyword evidence="2" id="KW-1185">Reference proteome</keyword>
<name>A0A834P407_VESPE</name>
<dbReference type="EMBL" id="JACSDY010000005">
    <property type="protein sequence ID" value="KAF7427393.1"/>
    <property type="molecule type" value="Genomic_DNA"/>
</dbReference>
<proteinExistence type="predicted"/>
<accession>A0A834P407</accession>
<organism evidence="1 2">
    <name type="scientific">Vespula pensylvanica</name>
    <name type="common">Western yellow jacket</name>
    <name type="synonym">Wasp</name>
    <dbReference type="NCBI Taxonomy" id="30213"/>
    <lineage>
        <taxon>Eukaryota</taxon>
        <taxon>Metazoa</taxon>
        <taxon>Ecdysozoa</taxon>
        <taxon>Arthropoda</taxon>
        <taxon>Hexapoda</taxon>
        <taxon>Insecta</taxon>
        <taxon>Pterygota</taxon>
        <taxon>Neoptera</taxon>
        <taxon>Endopterygota</taxon>
        <taxon>Hymenoptera</taxon>
        <taxon>Apocrita</taxon>
        <taxon>Aculeata</taxon>
        <taxon>Vespoidea</taxon>
        <taxon>Vespidae</taxon>
        <taxon>Vespinae</taxon>
        <taxon>Vespula</taxon>
    </lineage>
</organism>
<sequence>MGYLEVAGFGVPPLRTSCDPNTKLRLRENMSYLGVAGFDVPPLRTSCDPNTKLGLREKFSRCLKFEFLTGEYDLPGGGKFRRATSFHIM</sequence>
<dbReference type="AlphaFoldDB" id="A0A834P407"/>
<comment type="caution">
    <text evidence="1">The sequence shown here is derived from an EMBL/GenBank/DDBJ whole genome shotgun (WGS) entry which is preliminary data.</text>
</comment>
<evidence type="ECO:0000313" key="2">
    <source>
        <dbReference type="Proteomes" id="UP000600918"/>
    </source>
</evidence>
<dbReference type="Proteomes" id="UP000600918">
    <property type="component" value="Unassembled WGS sequence"/>
</dbReference>
<reference evidence="1" key="1">
    <citation type="journal article" date="2020" name="G3 (Bethesda)">
        <title>High-Quality Assemblies for Three Invasive Social Wasps from the &lt;i&gt;Vespula&lt;/i&gt; Genus.</title>
        <authorList>
            <person name="Harrop T.W.R."/>
            <person name="Guhlin J."/>
            <person name="McLaughlin G.M."/>
            <person name="Permina E."/>
            <person name="Stockwell P."/>
            <person name="Gilligan J."/>
            <person name="Le Lec M.F."/>
            <person name="Gruber M.A.M."/>
            <person name="Quinn O."/>
            <person name="Lovegrove M."/>
            <person name="Duncan E.J."/>
            <person name="Remnant E.J."/>
            <person name="Van Eeckhoven J."/>
            <person name="Graham B."/>
            <person name="Knapp R.A."/>
            <person name="Langford K.W."/>
            <person name="Kronenberg Z."/>
            <person name="Press M.O."/>
            <person name="Eacker S.M."/>
            <person name="Wilson-Rankin E.E."/>
            <person name="Purcell J."/>
            <person name="Lester P.J."/>
            <person name="Dearden P.K."/>
        </authorList>
    </citation>
    <scope>NUCLEOTIDE SEQUENCE</scope>
    <source>
        <strain evidence="1">Volc-1</strain>
    </source>
</reference>
<protein>
    <submittedName>
        <fullName evidence="1">Uncharacterized protein</fullName>
    </submittedName>
</protein>
<evidence type="ECO:0000313" key="1">
    <source>
        <dbReference type="EMBL" id="KAF7427393.1"/>
    </source>
</evidence>
<gene>
    <name evidence="1" type="ORF">H0235_007087</name>
</gene>